<dbReference type="RefSeq" id="WP_197453833.1">
    <property type="nucleotide sequence ID" value="NZ_CP036271.1"/>
</dbReference>
<dbReference type="AlphaFoldDB" id="A0A517S9M6"/>
<keyword evidence="3" id="KW-1185">Reference proteome</keyword>
<name>A0A517S9M6_9PLAN</name>
<dbReference type="Gene3D" id="2.30.130.40">
    <property type="entry name" value="LON domain-like"/>
    <property type="match status" value="1"/>
</dbReference>
<dbReference type="PANTHER" id="PTHR46732">
    <property type="entry name" value="ATP-DEPENDENT PROTEASE LA (LON) DOMAIN PROTEIN"/>
    <property type="match status" value="1"/>
</dbReference>
<dbReference type="PROSITE" id="PS51787">
    <property type="entry name" value="LON_N"/>
    <property type="match status" value="1"/>
</dbReference>
<dbReference type="PANTHER" id="PTHR46732:SF8">
    <property type="entry name" value="ATP-DEPENDENT PROTEASE LA (LON) DOMAIN PROTEIN"/>
    <property type="match status" value="1"/>
</dbReference>
<accession>A0A517S9M6</accession>
<gene>
    <name evidence="2" type="primary">lon2</name>
    <name evidence="2" type="ORF">Pan44_08410</name>
</gene>
<dbReference type="Proteomes" id="UP000315700">
    <property type="component" value="Chromosome"/>
</dbReference>
<dbReference type="EC" id="3.4.21.53" evidence="2"/>
<protein>
    <submittedName>
        <fullName evidence="2">Lon protease 2</fullName>
        <ecNumber evidence="2">3.4.21.53</ecNumber>
    </submittedName>
</protein>
<dbReference type="InterPro" id="IPR046336">
    <property type="entry name" value="Lon_prtase_N_sf"/>
</dbReference>
<evidence type="ECO:0000313" key="2">
    <source>
        <dbReference type="EMBL" id="QDT52828.1"/>
    </source>
</evidence>
<keyword evidence="2" id="KW-0378">Hydrolase</keyword>
<keyword evidence="2" id="KW-0645">Protease</keyword>
<dbReference type="InterPro" id="IPR015947">
    <property type="entry name" value="PUA-like_sf"/>
</dbReference>
<sequence>MSGMNEFCAEDPRLFTAPLFPLGHPALFPSMAQPFQIFEPRYRVMTADALTGEGIIAMATLKPGWEPYYGTKNVPIEPIVCVGTIAAHEKLEDGRYLLMLRGVCRAEVLEELSTDEPYRVAQLKELKKVIPNVSKFCRDKRRKDLMEALAQLCPQTEHRPALAPLLASDICLGELCDVLAFALKMPSHESYRVLSEIDVDRRSEFVLDVIRRRLQQPKSAAGRGKFFPPGFSCN</sequence>
<evidence type="ECO:0000259" key="1">
    <source>
        <dbReference type="PROSITE" id="PS51787"/>
    </source>
</evidence>
<dbReference type="GO" id="GO:0006508">
    <property type="term" value="P:proteolysis"/>
    <property type="evidence" value="ECO:0007669"/>
    <property type="project" value="UniProtKB-KW"/>
</dbReference>
<dbReference type="GO" id="GO:0004252">
    <property type="term" value="F:serine-type endopeptidase activity"/>
    <property type="evidence" value="ECO:0007669"/>
    <property type="project" value="UniProtKB-EC"/>
</dbReference>
<dbReference type="KEGG" id="ccos:Pan44_08410"/>
<feature type="domain" description="Lon N-terminal" evidence="1">
    <location>
        <begin position="17"/>
        <end position="214"/>
    </location>
</feature>
<reference evidence="2 3" key="1">
    <citation type="submission" date="2019-02" db="EMBL/GenBank/DDBJ databases">
        <title>Deep-cultivation of Planctomycetes and their phenomic and genomic characterization uncovers novel biology.</title>
        <authorList>
            <person name="Wiegand S."/>
            <person name="Jogler M."/>
            <person name="Boedeker C."/>
            <person name="Pinto D."/>
            <person name="Vollmers J."/>
            <person name="Rivas-Marin E."/>
            <person name="Kohn T."/>
            <person name="Peeters S.H."/>
            <person name="Heuer A."/>
            <person name="Rast P."/>
            <person name="Oberbeckmann S."/>
            <person name="Bunk B."/>
            <person name="Jeske O."/>
            <person name="Meyerdierks A."/>
            <person name="Storesund J.E."/>
            <person name="Kallscheuer N."/>
            <person name="Luecker S."/>
            <person name="Lage O.M."/>
            <person name="Pohl T."/>
            <person name="Merkel B.J."/>
            <person name="Hornburger P."/>
            <person name="Mueller R.-W."/>
            <person name="Bruemmer F."/>
            <person name="Labrenz M."/>
            <person name="Spormann A.M."/>
            <person name="Op den Camp H."/>
            <person name="Overmann J."/>
            <person name="Amann R."/>
            <person name="Jetten M.S.M."/>
            <person name="Mascher T."/>
            <person name="Medema M.H."/>
            <person name="Devos D.P."/>
            <person name="Kaster A.-K."/>
            <person name="Ovreas L."/>
            <person name="Rohde M."/>
            <person name="Galperin M.Y."/>
            <person name="Jogler C."/>
        </authorList>
    </citation>
    <scope>NUCLEOTIDE SEQUENCE [LARGE SCALE GENOMIC DNA]</scope>
    <source>
        <strain evidence="2 3">Pan44</strain>
    </source>
</reference>
<proteinExistence type="predicted"/>
<dbReference type="InterPro" id="IPR003111">
    <property type="entry name" value="Lon_prtase_N"/>
</dbReference>
<organism evidence="2 3">
    <name type="scientific">Caulifigura coniformis</name>
    <dbReference type="NCBI Taxonomy" id="2527983"/>
    <lineage>
        <taxon>Bacteria</taxon>
        <taxon>Pseudomonadati</taxon>
        <taxon>Planctomycetota</taxon>
        <taxon>Planctomycetia</taxon>
        <taxon>Planctomycetales</taxon>
        <taxon>Planctomycetaceae</taxon>
        <taxon>Caulifigura</taxon>
    </lineage>
</organism>
<dbReference type="EMBL" id="CP036271">
    <property type="protein sequence ID" value="QDT52828.1"/>
    <property type="molecule type" value="Genomic_DNA"/>
</dbReference>
<evidence type="ECO:0000313" key="3">
    <source>
        <dbReference type="Proteomes" id="UP000315700"/>
    </source>
</evidence>
<dbReference type="InParanoid" id="A0A517S9M6"/>
<dbReference type="SUPFAM" id="SSF88697">
    <property type="entry name" value="PUA domain-like"/>
    <property type="match status" value="1"/>
</dbReference>
<dbReference type="Pfam" id="PF02190">
    <property type="entry name" value="LON_substr_bdg"/>
    <property type="match status" value="1"/>
</dbReference>
<dbReference type="SMART" id="SM00464">
    <property type="entry name" value="LON"/>
    <property type="match status" value="1"/>
</dbReference>